<keyword evidence="1" id="KW-0812">Transmembrane</keyword>
<evidence type="ECO:0000256" key="1">
    <source>
        <dbReference type="SAM" id="Phobius"/>
    </source>
</evidence>
<sequence>MKIEGVDFSLICLAFTIIILIDFIIIELVLKLGVFDLGRVWLRVLLILVVSIESIDWYLAWALPQDIVKFYYTGAVFSVSRVCLYYHMIMQQNLYWMSDKVRMLCYISLSLFITLYIVLLIISILFFGGMVSLEVMAYVHYVDLAAYIWLTLSEGFISFKAYIYSKSKVKTVSAPLWRKIQFGIIVCSICSILDIVVLVIENAGDPRIAYTVKPPIFAFKIVFECLCFQFIKGIIYSI</sequence>
<feature type="transmembrane region" description="Helical" evidence="1">
    <location>
        <begin position="70"/>
        <end position="89"/>
    </location>
</feature>
<feature type="transmembrane region" description="Helical" evidence="1">
    <location>
        <begin position="216"/>
        <end position="235"/>
    </location>
</feature>
<evidence type="ECO:0000313" key="3">
    <source>
        <dbReference type="Proteomes" id="UP000070444"/>
    </source>
</evidence>
<dbReference type="AlphaFoldDB" id="A0A137P2K8"/>
<feature type="transmembrane region" description="Helical" evidence="1">
    <location>
        <begin position="180"/>
        <end position="200"/>
    </location>
</feature>
<feature type="transmembrane region" description="Helical" evidence="1">
    <location>
        <begin position="42"/>
        <end position="64"/>
    </location>
</feature>
<keyword evidence="1" id="KW-0472">Membrane</keyword>
<feature type="transmembrane region" description="Helical" evidence="1">
    <location>
        <begin position="101"/>
        <end position="126"/>
    </location>
</feature>
<accession>A0A137P2K8</accession>
<keyword evidence="1" id="KW-1133">Transmembrane helix</keyword>
<proteinExistence type="predicted"/>
<evidence type="ECO:0000313" key="2">
    <source>
        <dbReference type="EMBL" id="KXN69134.1"/>
    </source>
</evidence>
<reference evidence="2 3" key="1">
    <citation type="journal article" date="2015" name="Genome Biol. Evol.">
        <title>Phylogenomic analyses indicate that early fungi evolved digesting cell walls of algal ancestors of land plants.</title>
        <authorList>
            <person name="Chang Y."/>
            <person name="Wang S."/>
            <person name="Sekimoto S."/>
            <person name="Aerts A.L."/>
            <person name="Choi C."/>
            <person name="Clum A."/>
            <person name="LaButti K.M."/>
            <person name="Lindquist E.A."/>
            <person name="Yee Ngan C."/>
            <person name="Ohm R.A."/>
            <person name="Salamov A.A."/>
            <person name="Grigoriev I.V."/>
            <person name="Spatafora J.W."/>
            <person name="Berbee M.L."/>
        </authorList>
    </citation>
    <scope>NUCLEOTIDE SEQUENCE [LARGE SCALE GENOMIC DNA]</scope>
    <source>
        <strain evidence="2 3">NRRL 28638</strain>
    </source>
</reference>
<name>A0A137P2K8_CONC2</name>
<gene>
    <name evidence="2" type="ORF">CONCODRAFT_8472</name>
</gene>
<dbReference type="EMBL" id="KQ964546">
    <property type="protein sequence ID" value="KXN69134.1"/>
    <property type="molecule type" value="Genomic_DNA"/>
</dbReference>
<feature type="transmembrane region" description="Helical" evidence="1">
    <location>
        <begin position="138"/>
        <end position="159"/>
    </location>
</feature>
<protein>
    <submittedName>
        <fullName evidence="2">Uncharacterized protein</fullName>
    </submittedName>
</protein>
<organism evidence="2 3">
    <name type="scientific">Conidiobolus coronatus (strain ATCC 28846 / CBS 209.66 / NRRL 28638)</name>
    <name type="common">Delacroixia coronata</name>
    <dbReference type="NCBI Taxonomy" id="796925"/>
    <lineage>
        <taxon>Eukaryota</taxon>
        <taxon>Fungi</taxon>
        <taxon>Fungi incertae sedis</taxon>
        <taxon>Zoopagomycota</taxon>
        <taxon>Entomophthoromycotina</taxon>
        <taxon>Entomophthoromycetes</taxon>
        <taxon>Entomophthorales</taxon>
        <taxon>Ancylistaceae</taxon>
        <taxon>Conidiobolus</taxon>
    </lineage>
</organism>
<feature type="transmembrane region" description="Helical" evidence="1">
    <location>
        <begin position="6"/>
        <end position="30"/>
    </location>
</feature>
<keyword evidence="3" id="KW-1185">Reference proteome</keyword>
<dbReference type="Proteomes" id="UP000070444">
    <property type="component" value="Unassembled WGS sequence"/>
</dbReference>